<evidence type="ECO:0000256" key="2">
    <source>
        <dbReference type="ARBA" id="ARBA00007935"/>
    </source>
</evidence>
<feature type="transmembrane region" description="Helical" evidence="8">
    <location>
        <begin position="150"/>
        <end position="170"/>
    </location>
</feature>
<keyword evidence="5 8" id="KW-0812">Transmembrane</keyword>
<dbReference type="Proteomes" id="UP000267804">
    <property type="component" value="Chromosome"/>
</dbReference>
<dbReference type="InterPro" id="IPR000522">
    <property type="entry name" value="ABC_transptr_permease_BtuC"/>
</dbReference>
<keyword evidence="3" id="KW-0813">Transport</keyword>
<feature type="transmembrane region" description="Helical" evidence="8">
    <location>
        <begin position="272"/>
        <end position="294"/>
    </location>
</feature>
<keyword evidence="6 8" id="KW-1133">Transmembrane helix</keyword>
<evidence type="ECO:0000256" key="7">
    <source>
        <dbReference type="ARBA" id="ARBA00023136"/>
    </source>
</evidence>
<organism evidence="9 10">
    <name type="scientific">Micromonospora tulbaghiae</name>
    <dbReference type="NCBI Taxonomy" id="479978"/>
    <lineage>
        <taxon>Bacteria</taxon>
        <taxon>Bacillati</taxon>
        <taxon>Actinomycetota</taxon>
        <taxon>Actinomycetes</taxon>
        <taxon>Micromonosporales</taxon>
        <taxon>Micromonosporaceae</taxon>
        <taxon>Micromonospora</taxon>
    </lineage>
</organism>
<dbReference type="EMBL" id="CP024087">
    <property type="protein sequence ID" value="AYF30005.1"/>
    <property type="molecule type" value="Genomic_DNA"/>
</dbReference>
<evidence type="ECO:0000256" key="8">
    <source>
        <dbReference type="SAM" id="Phobius"/>
    </source>
</evidence>
<feature type="transmembrane region" description="Helical" evidence="8">
    <location>
        <begin position="94"/>
        <end position="111"/>
    </location>
</feature>
<sequence length="370" mass="37699">MSCRPGGPRNDPVWPVGAGVPARRLPFPAVIGVLLVVTAACLTAAVSLGPVQVKATTVWGVTWNHTGGLLLDPIAVTWPRGDEQIVWLVRLPRAALAAAVGAGLAAAGTVMQTLLRNPLADPYLLGVSSGASVGAAAVALLGVLSGWGVYTLPAGAFLGALLSVLLVVTLGRGGGRAGPVRMVLAGVVVSYVLSAATSYLVITSPDDEAVRGVLFWLLGTVAGARWDMVALTIAVVLTGGVALQARGRALNALSGGEESAATLGVDTTRERYVLLVVCSLITGVAVAGAGAVGFVGLMAPHAVRLVLRRSDHRLVLPVAMLAGASFLVLADLAARTVAAPRELPLGVLTALCGGPFFFWLLRRRVTDDAG</sequence>
<dbReference type="KEGG" id="mtua:CSH63_21570"/>
<dbReference type="GO" id="GO:0022857">
    <property type="term" value="F:transmembrane transporter activity"/>
    <property type="evidence" value="ECO:0007669"/>
    <property type="project" value="InterPro"/>
</dbReference>
<feature type="transmembrane region" description="Helical" evidence="8">
    <location>
        <begin position="123"/>
        <end position="144"/>
    </location>
</feature>
<feature type="transmembrane region" description="Helical" evidence="8">
    <location>
        <begin position="214"/>
        <end position="243"/>
    </location>
</feature>
<evidence type="ECO:0000256" key="4">
    <source>
        <dbReference type="ARBA" id="ARBA00022475"/>
    </source>
</evidence>
<dbReference type="Pfam" id="PF01032">
    <property type="entry name" value="FecCD"/>
    <property type="match status" value="1"/>
</dbReference>
<feature type="transmembrane region" description="Helical" evidence="8">
    <location>
        <begin position="314"/>
        <end position="334"/>
    </location>
</feature>
<evidence type="ECO:0000313" key="10">
    <source>
        <dbReference type="Proteomes" id="UP000267804"/>
    </source>
</evidence>
<dbReference type="CDD" id="cd06550">
    <property type="entry name" value="TM_ABC_iron-siderophores_like"/>
    <property type="match status" value="1"/>
</dbReference>
<evidence type="ECO:0000256" key="3">
    <source>
        <dbReference type="ARBA" id="ARBA00022448"/>
    </source>
</evidence>
<reference evidence="9 10" key="1">
    <citation type="submission" date="2017-10" db="EMBL/GenBank/DDBJ databases">
        <title>Integration of genomic and chemical information greatly accelerates assignment of the full stereostructure of myelolactone, a potent inhibitor of myeloma from a marine-derived Micromonospora.</title>
        <authorList>
            <person name="Kim M.C."/>
            <person name="Machado H."/>
            <person name="Jensen P.R."/>
            <person name="Fenical W."/>
        </authorList>
    </citation>
    <scope>NUCLEOTIDE SEQUENCE [LARGE SCALE GENOMIC DNA]</scope>
    <source>
        <strain evidence="9 10">CNY-010</strain>
    </source>
</reference>
<dbReference type="PANTHER" id="PTHR30472:SF67">
    <property type="entry name" value="PERMEASE OF ABC TRANSPORTER-RELATED"/>
    <property type="match status" value="1"/>
</dbReference>
<keyword evidence="7 8" id="KW-0472">Membrane</keyword>
<dbReference type="SUPFAM" id="SSF81345">
    <property type="entry name" value="ABC transporter involved in vitamin B12 uptake, BtuC"/>
    <property type="match status" value="1"/>
</dbReference>
<dbReference type="FunFam" id="1.10.3470.10:FF:000001">
    <property type="entry name" value="Vitamin B12 ABC transporter permease BtuC"/>
    <property type="match status" value="1"/>
</dbReference>
<evidence type="ECO:0000256" key="6">
    <source>
        <dbReference type="ARBA" id="ARBA00022989"/>
    </source>
</evidence>
<evidence type="ECO:0000256" key="1">
    <source>
        <dbReference type="ARBA" id="ARBA00004651"/>
    </source>
</evidence>
<evidence type="ECO:0000256" key="5">
    <source>
        <dbReference type="ARBA" id="ARBA00022692"/>
    </source>
</evidence>
<gene>
    <name evidence="9" type="ORF">CSH63_21570</name>
</gene>
<evidence type="ECO:0000313" key="9">
    <source>
        <dbReference type="EMBL" id="AYF30005.1"/>
    </source>
</evidence>
<comment type="similarity">
    <text evidence="2">Belongs to the binding-protein-dependent transport system permease family. FecCD subfamily.</text>
</comment>
<accession>A0A386WNN9</accession>
<name>A0A386WNN9_9ACTN</name>
<feature type="transmembrane region" description="Helical" evidence="8">
    <location>
        <begin position="343"/>
        <end position="361"/>
    </location>
</feature>
<protein>
    <submittedName>
        <fullName evidence="9">ABC transporter permease</fullName>
    </submittedName>
</protein>
<dbReference type="GO" id="GO:0005886">
    <property type="term" value="C:plasma membrane"/>
    <property type="evidence" value="ECO:0007669"/>
    <property type="project" value="UniProtKB-SubCell"/>
</dbReference>
<dbReference type="Gene3D" id="1.10.3470.10">
    <property type="entry name" value="ABC transporter involved in vitamin B12 uptake, BtuC"/>
    <property type="match status" value="1"/>
</dbReference>
<feature type="transmembrane region" description="Helical" evidence="8">
    <location>
        <begin position="29"/>
        <end position="49"/>
    </location>
</feature>
<comment type="subcellular location">
    <subcellularLocation>
        <location evidence="1">Cell membrane</location>
        <topology evidence="1">Multi-pass membrane protein</topology>
    </subcellularLocation>
</comment>
<feature type="transmembrane region" description="Helical" evidence="8">
    <location>
        <begin position="182"/>
        <end position="202"/>
    </location>
</feature>
<dbReference type="PANTHER" id="PTHR30472">
    <property type="entry name" value="FERRIC ENTEROBACTIN TRANSPORT SYSTEM PERMEASE PROTEIN"/>
    <property type="match status" value="1"/>
</dbReference>
<proteinExistence type="inferred from homology"/>
<dbReference type="InterPro" id="IPR037294">
    <property type="entry name" value="ABC_BtuC-like"/>
</dbReference>
<dbReference type="GO" id="GO:0033214">
    <property type="term" value="P:siderophore-iron import into cell"/>
    <property type="evidence" value="ECO:0007669"/>
    <property type="project" value="TreeGrafter"/>
</dbReference>
<dbReference type="AlphaFoldDB" id="A0A386WNN9"/>
<keyword evidence="4" id="KW-1003">Cell membrane</keyword>